<dbReference type="Pfam" id="PF13344">
    <property type="entry name" value="Hydrolase_6"/>
    <property type="match status" value="1"/>
</dbReference>
<evidence type="ECO:0000313" key="1">
    <source>
        <dbReference type="EMBL" id="GAA4991128.1"/>
    </source>
</evidence>
<organism evidence="1 2">
    <name type="scientific">Kineococcus glutinatus</name>
    <dbReference type="NCBI Taxonomy" id="1070872"/>
    <lineage>
        <taxon>Bacteria</taxon>
        <taxon>Bacillati</taxon>
        <taxon>Actinomycetota</taxon>
        <taxon>Actinomycetes</taxon>
        <taxon>Kineosporiales</taxon>
        <taxon>Kineosporiaceae</taxon>
        <taxon>Kineococcus</taxon>
    </lineage>
</organism>
<dbReference type="InterPro" id="IPR006439">
    <property type="entry name" value="HAD-SF_hydro_IA"/>
</dbReference>
<dbReference type="Gene3D" id="3.40.50.1000">
    <property type="entry name" value="HAD superfamily/HAD-like"/>
    <property type="match status" value="2"/>
</dbReference>
<gene>
    <name evidence="1" type="ORF">GCM10023225_29870</name>
</gene>
<evidence type="ECO:0000313" key="2">
    <source>
        <dbReference type="Proteomes" id="UP001501195"/>
    </source>
</evidence>
<dbReference type="InterPro" id="IPR036412">
    <property type="entry name" value="HAD-like_sf"/>
</dbReference>
<proteinExistence type="predicted"/>
<dbReference type="Proteomes" id="UP001501195">
    <property type="component" value="Unassembled WGS sequence"/>
</dbReference>
<name>A0ABP9I8R0_9ACTN</name>
<dbReference type="NCBIfam" id="TIGR01460">
    <property type="entry name" value="HAD-SF-IIA"/>
    <property type="match status" value="1"/>
</dbReference>
<sequence length="370" mass="37926">MSTTPDGSVRAGGVGLRGAEAPLTELYDVILLDLDGVVYIGPEAVPGAPEHLAAARARGARLAFVTNNAARPPAVVAEHLTRLDVPCHDEDVITSAQAAAHHLRSRLSAGARVLRIGGQGLTEALLAEELLPVDALDDLPVAVVQGFSPDLGWRHLAEAARAVRAGLPWVATNLDPTVPVQGGPAPGNGALVGTVRIATGVEPLVVGKPEPALFAEAVRRTGAHRPLMVGDRLDTDLEGARRAGMSGLFVLTGVHGVADLLIASPGERPSYVARDLGGLLEVHPEVTVAPGPDGRVSASCRAAEVVLTRGRLAASPSPVVDPVDLLRAAAAAAWSSTDHGQEPDVSALTSFVTSALVDSAVPLGDVAGRR</sequence>
<dbReference type="EMBL" id="BAABIL010000519">
    <property type="protein sequence ID" value="GAA4991128.1"/>
    <property type="molecule type" value="Genomic_DNA"/>
</dbReference>
<dbReference type="InterPro" id="IPR006357">
    <property type="entry name" value="HAD-SF_hydro_IIA"/>
</dbReference>
<dbReference type="SUPFAM" id="SSF56784">
    <property type="entry name" value="HAD-like"/>
    <property type="match status" value="1"/>
</dbReference>
<comment type="caution">
    <text evidence="1">The sequence shown here is derived from an EMBL/GenBank/DDBJ whole genome shotgun (WGS) entry which is preliminary data.</text>
</comment>
<dbReference type="PANTHER" id="PTHR19288">
    <property type="entry name" value="4-NITROPHENYLPHOSPHATASE-RELATED"/>
    <property type="match status" value="1"/>
</dbReference>
<dbReference type="NCBIfam" id="TIGR01549">
    <property type="entry name" value="HAD-SF-IA-v1"/>
    <property type="match status" value="1"/>
</dbReference>
<accession>A0ABP9I8R0</accession>
<dbReference type="PANTHER" id="PTHR19288:SF95">
    <property type="entry name" value="D-GLYCEROL 3-PHOSPHATE PHOSPHATASE"/>
    <property type="match status" value="1"/>
</dbReference>
<protein>
    <submittedName>
        <fullName evidence="1">HAD hydrolase-like protein</fullName>
    </submittedName>
</protein>
<dbReference type="InterPro" id="IPR023214">
    <property type="entry name" value="HAD_sf"/>
</dbReference>
<dbReference type="RefSeq" id="WP_345713488.1">
    <property type="nucleotide sequence ID" value="NZ_BAABIL010000519.1"/>
</dbReference>
<dbReference type="Pfam" id="PF13242">
    <property type="entry name" value="Hydrolase_like"/>
    <property type="match status" value="1"/>
</dbReference>
<reference evidence="2" key="1">
    <citation type="journal article" date="2019" name="Int. J. Syst. Evol. Microbiol.">
        <title>The Global Catalogue of Microorganisms (GCM) 10K type strain sequencing project: providing services to taxonomists for standard genome sequencing and annotation.</title>
        <authorList>
            <consortium name="The Broad Institute Genomics Platform"/>
            <consortium name="The Broad Institute Genome Sequencing Center for Infectious Disease"/>
            <person name="Wu L."/>
            <person name="Ma J."/>
        </authorList>
    </citation>
    <scope>NUCLEOTIDE SEQUENCE [LARGE SCALE GENOMIC DNA]</scope>
    <source>
        <strain evidence="2">JCM 18126</strain>
    </source>
</reference>
<keyword evidence="2" id="KW-1185">Reference proteome</keyword>